<dbReference type="PANTHER" id="PTHR12933">
    <property type="entry name" value="ORF PROTEIN-RELATED"/>
    <property type="match status" value="1"/>
</dbReference>
<evidence type="ECO:0000256" key="8">
    <source>
        <dbReference type="ARBA" id="ARBA00023242"/>
    </source>
</evidence>
<evidence type="ECO:0000259" key="11">
    <source>
        <dbReference type="Pfam" id="PF06862"/>
    </source>
</evidence>
<dbReference type="InterPro" id="IPR053940">
    <property type="entry name" value="UTP25_NTPase-like"/>
</dbReference>
<keyword evidence="6" id="KW-0690">Ribosome biogenesis</keyword>
<feature type="region of interest" description="Disordered" evidence="10">
    <location>
        <begin position="1219"/>
        <end position="1312"/>
    </location>
</feature>
<feature type="compositionally biased region" description="Acidic residues" evidence="10">
    <location>
        <begin position="1071"/>
        <end position="1097"/>
    </location>
</feature>
<evidence type="ECO:0000256" key="2">
    <source>
        <dbReference type="ARBA" id="ARBA00004604"/>
    </source>
</evidence>
<feature type="compositionally biased region" description="Gly residues" evidence="10">
    <location>
        <begin position="7"/>
        <end position="27"/>
    </location>
</feature>
<evidence type="ECO:0000313" key="14">
    <source>
        <dbReference type="Proteomes" id="UP000717515"/>
    </source>
</evidence>
<dbReference type="Proteomes" id="UP000717515">
    <property type="component" value="Unassembled WGS sequence"/>
</dbReference>
<reference evidence="13" key="1">
    <citation type="submission" date="2021-07" db="EMBL/GenBank/DDBJ databases">
        <title>Draft genome of Mortierella alpina, strain LL118, isolated from an aspen leaf litter sample.</title>
        <authorList>
            <person name="Yang S."/>
            <person name="Vinatzer B.A."/>
        </authorList>
    </citation>
    <scope>NUCLEOTIDE SEQUENCE</scope>
    <source>
        <strain evidence="13">LL118</strain>
    </source>
</reference>
<evidence type="ECO:0000256" key="7">
    <source>
        <dbReference type="ARBA" id="ARBA00022552"/>
    </source>
</evidence>
<accession>A0A9P8A5Y3</accession>
<evidence type="ECO:0000256" key="10">
    <source>
        <dbReference type="SAM" id="MobiDB-lite"/>
    </source>
</evidence>
<feature type="compositionally biased region" description="Acidic residues" evidence="10">
    <location>
        <begin position="1284"/>
        <end position="1308"/>
    </location>
</feature>
<name>A0A9P8A5Y3_MORAP</name>
<sequence length="1473" mass="167637">MARGGKRGGSSKAGGGRGGKSSSGGSGKGKDSKRVSGRGTANASAAESKAPKKFGQLNRKERDMMEEYGELVPQDFEEDETDRVGSFRKVVKESDLDYQSALKRDREMESEDEIEEDEYKLNRPSAFNKLVGILKKSSKRKDEWKKRKLEEEGLEGMEEEPEVEEEVVTLTAAERKALIKKHGKGYLQALDGEDEDEDESDVEGEDVEGDDATIEGESEDESADEDVQAIAEDEEGSDDSDEEEHYLKSKDFFDRHYSDMVTPQLAPKVAVVELAGNKWKSVTYNDPVLKHVEKFDTDNVEGQHKEDKTKKPKQLDMETLMVKQRIQSHWTGVNESALESSSSPSSKIFTPLQLSLVEPMNGYRDILFTNRNMDNAKEIRNLYALHALNHVFKTRDRILKNSGKLQRHQQNPNPSAAMPEFRDQGFTRPKVLIILPFKNTVVDVVESLIKLSGSTQQDNKKRFYDEFGAEEEEEDLKTGDRPADFVETFKGNIDDHFRVGVKFTRKTLKLYSDFYSADLILASPLGLKTVIGAEGDKKRDFDFLSSIEVVIVDQTDDMLMQNWDHLETVFQHMNLIPKDAHGCDFSRVRNWCLDGRSKYVRQTVVISNIITPEINALFKKHSRNVAGKMKITQAYEHGSIVDVVPLVQQNFNRIEIRDLAQADETRFQYFINQTLPQLRRSAVTQTHTMIYIPSYFDFLRLRNYFRDNKYSFAEICEYTSNANVSRARSSFFHGEVSFLLYTERFHFFRRYNIRGTFHLAFYGLPEHPQFYPEMLNLLALPSGNEKSRSKHAAATGLEDRAMSCTALFTRFDLLKLQRIVGTERAKSMCKQEGRDLFVFTEMTSKELGAFLTWAEENEILWDKSAIEIKEGKHGLGLYAKKRLDPGYEVVQVPKTIVLSVETSGIANLLADDEVEGYIGLTLGCMYEQSRGTQSPWAPYLALLAKRPPQMATSLSKESREMMRYCEVYNEIEADIKDLQDDYDGIVIPFIERHPDVFPQEIKDKFFTLEAFKTMTGHVSSRAMDVDNFHVSALVPFADLVNHSSTPNADYLTHEDVCEICGALACEHLDNTDEDEDDEEDEDQGSDGGDEDGDDDEEAPKLAGEDEAWEDEDEHGSSEDEGEGEEDDDDEEEINDTCDIILDEEVARGEEITRHYGPYPNKVLLSKYGFAVEDNPHDTVTIQLEMVRQAAEKILKDKELVDERIQWFLETEDIFIGEEDEDDHEHGGGCCGGGDHDHDHDQGHDNGDDDEEANGESHKHAADGECCEQQPSKKSKKETKNSAEAESEGEEDEETNEEDEQEEEEEEEEGFPRDIMYMMHDGSVDDRLLMLLNVLFMEKERFTKVQEDMDVAMEYFNEIFTRRQQEEHGDEDEDEDEDDDEDEQVEKIPTPKLEPRDEESKAVRKAVLQAILAVIRLRAEAFGVTDKTSAEQDLESLKKAKLTGPLYYGGLCVQGEKQVLQNGLQGYDSFLAEL</sequence>
<dbReference type="Gene3D" id="3.90.1410.10">
    <property type="entry name" value="set domain protein methyltransferase, domain 1"/>
    <property type="match status" value="1"/>
</dbReference>
<evidence type="ECO:0000256" key="4">
    <source>
        <dbReference type="ARBA" id="ARBA00011192"/>
    </source>
</evidence>
<feature type="compositionally biased region" description="Acidic residues" evidence="10">
    <location>
        <begin position="1104"/>
        <end position="1133"/>
    </location>
</feature>
<feature type="compositionally biased region" description="Acidic residues" evidence="10">
    <location>
        <begin position="152"/>
        <end position="166"/>
    </location>
</feature>
<evidence type="ECO:0000256" key="3">
    <source>
        <dbReference type="ARBA" id="ARBA00009223"/>
    </source>
</evidence>
<feature type="compositionally biased region" description="Acidic residues" evidence="10">
    <location>
        <begin position="191"/>
        <end position="244"/>
    </location>
</feature>
<comment type="similarity">
    <text evidence="3">Belongs to the UTP25 family.</text>
</comment>
<feature type="region of interest" description="Disordered" evidence="10">
    <location>
        <begin position="1071"/>
        <end position="1133"/>
    </location>
</feature>
<comment type="subunit">
    <text evidence="4">Component of the ribosomal small subunit (SSU) processome composed of at least 40 protein subunits and snoRNA U3.</text>
</comment>
<proteinExistence type="inferred from homology"/>
<evidence type="ECO:0000256" key="1">
    <source>
        <dbReference type="ARBA" id="ARBA00002883"/>
    </source>
</evidence>
<dbReference type="InterPro" id="IPR046341">
    <property type="entry name" value="SET_dom_sf"/>
</dbReference>
<dbReference type="GO" id="GO:0000462">
    <property type="term" value="P:maturation of SSU-rRNA from tricistronic rRNA transcript (SSU-rRNA, 5.8S rRNA, LSU-rRNA)"/>
    <property type="evidence" value="ECO:0007669"/>
    <property type="project" value="TreeGrafter"/>
</dbReference>
<dbReference type="InterPro" id="IPR027417">
    <property type="entry name" value="P-loop_NTPase"/>
</dbReference>
<dbReference type="GO" id="GO:0019843">
    <property type="term" value="F:rRNA binding"/>
    <property type="evidence" value="ECO:0007669"/>
    <property type="project" value="TreeGrafter"/>
</dbReference>
<dbReference type="InterPro" id="IPR010678">
    <property type="entry name" value="UTP25"/>
</dbReference>
<dbReference type="CDD" id="cd10527">
    <property type="entry name" value="SET_LSMT"/>
    <property type="match status" value="1"/>
</dbReference>
<dbReference type="GO" id="GO:0032040">
    <property type="term" value="C:small-subunit processome"/>
    <property type="evidence" value="ECO:0007669"/>
    <property type="project" value="TreeGrafter"/>
</dbReference>
<evidence type="ECO:0000256" key="9">
    <source>
        <dbReference type="ARBA" id="ARBA00031846"/>
    </source>
</evidence>
<dbReference type="GO" id="GO:0034511">
    <property type="term" value="F:U3 snoRNA binding"/>
    <property type="evidence" value="ECO:0007669"/>
    <property type="project" value="InterPro"/>
</dbReference>
<comment type="function">
    <text evidence="1">DEAD-box RNA helicase-like protein required for pre-18S rRNA processing, specifically at sites A0, A1, and A2.</text>
</comment>
<feature type="region of interest" description="Disordered" evidence="10">
    <location>
        <begin position="188"/>
        <end position="245"/>
    </location>
</feature>
<dbReference type="Pfam" id="PF22916">
    <property type="entry name" value="UTP25_NTPase-like"/>
    <property type="match status" value="1"/>
</dbReference>
<feature type="compositionally biased region" description="Acidic residues" evidence="10">
    <location>
        <begin position="1367"/>
        <end position="1383"/>
    </location>
</feature>
<dbReference type="Gene3D" id="3.40.50.300">
    <property type="entry name" value="P-loop containing nucleotide triphosphate hydrolases"/>
    <property type="match status" value="1"/>
</dbReference>
<evidence type="ECO:0000256" key="6">
    <source>
        <dbReference type="ARBA" id="ARBA00022517"/>
    </source>
</evidence>
<feature type="compositionally biased region" description="Basic and acidic residues" evidence="10">
    <location>
        <begin position="1233"/>
        <end position="1245"/>
    </location>
</feature>
<comment type="caution">
    <text evidence="13">The sequence shown here is derived from an EMBL/GenBank/DDBJ whole genome shotgun (WGS) entry which is preliminary data.</text>
</comment>
<feature type="region of interest" description="Disordered" evidence="10">
    <location>
        <begin position="137"/>
        <end position="166"/>
    </location>
</feature>
<evidence type="ECO:0000259" key="12">
    <source>
        <dbReference type="Pfam" id="PF22916"/>
    </source>
</evidence>
<feature type="domain" description="UTP25 NTP hydrolase-like" evidence="12">
    <location>
        <begin position="363"/>
        <end position="629"/>
    </location>
</feature>
<feature type="compositionally biased region" description="Basic and acidic residues" evidence="10">
    <location>
        <begin position="140"/>
        <end position="151"/>
    </location>
</feature>
<feature type="compositionally biased region" description="Acidic residues" evidence="10">
    <location>
        <begin position="66"/>
        <end position="81"/>
    </location>
</feature>
<keyword evidence="7" id="KW-0698">rRNA processing</keyword>
<dbReference type="InterPro" id="IPR053939">
    <property type="entry name" value="UTP25_C"/>
</dbReference>
<dbReference type="EMBL" id="JAIFTL010000124">
    <property type="protein sequence ID" value="KAG9322902.1"/>
    <property type="molecule type" value="Genomic_DNA"/>
</dbReference>
<evidence type="ECO:0000313" key="13">
    <source>
        <dbReference type="EMBL" id="KAG9322902.1"/>
    </source>
</evidence>
<dbReference type="PANTHER" id="PTHR12933:SF0">
    <property type="entry name" value="U3 SMALL NUCLEOLAR RNA-ASSOCIATED PROTEIN 25 HOMOLOG"/>
    <property type="match status" value="1"/>
</dbReference>
<dbReference type="SUPFAM" id="SSF82199">
    <property type="entry name" value="SET domain"/>
    <property type="match status" value="2"/>
</dbReference>
<organism evidence="13 14">
    <name type="scientific">Mortierella alpina</name>
    <name type="common">Oleaginous fungus</name>
    <name type="synonym">Mortierella renispora</name>
    <dbReference type="NCBI Taxonomy" id="64518"/>
    <lineage>
        <taxon>Eukaryota</taxon>
        <taxon>Fungi</taxon>
        <taxon>Fungi incertae sedis</taxon>
        <taxon>Mucoromycota</taxon>
        <taxon>Mortierellomycotina</taxon>
        <taxon>Mortierellomycetes</taxon>
        <taxon>Mortierellales</taxon>
        <taxon>Mortierellaceae</taxon>
        <taxon>Mortierella</taxon>
    </lineage>
</organism>
<feature type="region of interest" description="Disordered" evidence="10">
    <location>
        <begin position="1361"/>
        <end position="1398"/>
    </location>
</feature>
<comment type="subcellular location">
    <subcellularLocation>
        <location evidence="2">Nucleus</location>
        <location evidence="2">Nucleolus</location>
    </subcellularLocation>
</comment>
<feature type="domain" description="UTP25 C-terminal" evidence="11">
    <location>
        <begin position="640"/>
        <end position="837"/>
    </location>
</feature>
<dbReference type="FunFam" id="3.40.50.300:FF:002356">
    <property type="entry name" value="U3 small nucleolar RNA-associated protein 25"/>
    <property type="match status" value="1"/>
</dbReference>
<protein>
    <recommendedName>
        <fullName evidence="5">U3 small nucleolar RNA-associated protein 25</fullName>
    </recommendedName>
    <alternativeName>
        <fullName evidence="9">U three protein 25</fullName>
    </alternativeName>
</protein>
<feature type="region of interest" description="Disordered" evidence="10">
    <location>
        <begin position="1"/>
        <end position="83"/>
    </location>
</feature>
<evidence type="ECO:0000256" key="5">
    <source>
        <dbReference type="ARBA" id="ARBA00015422"/>
    </source>
</evidence>
<gene>
    <name evidence="13" type="ORF">KVV02_003429</name>
</gene>
<keyword evidence="8" id="KW-0539">Nucleus</keyword>
<dbReference type="Pfam" id="PF06862">
    <property type="entry name" value="Utp25_C"/>
    <property type="match status" value="1"/>
</dbReference>